<dbReference type="PANTHER" id="PTHR48081">
    <property type="entry name" value="AB HYDROLASE SUPERFAMILY PROTEIN C4A8.06C"/>
    <property type="match status" value="1"/>
</dbReference>
<evidence type="ECO:0000256" key="1">
    <source>
        <dbReference type="ARBA" id="ARBA00022801"/>
    </source>
</evidence>
<dbReference type="InterPro" id="IPR049492">
    <property type="entry name" value="BD-FAE-like_dom"/>
</dbReference>
<keyword evidence="5" id="KW-1185">Reference proteome</keyword>
<dbReference type="InterPro" id="IPR029058">
    <property type="entry name" value="AB_hydrolase_fold"/>
</dbReference>
<sequence length="364" mass="38452">MTAGTPAHHAPTHRKRPRFRRLLTAAAVVIGLGLVVAVIAAITPWPSALLIRSVFERGGAATVAEMEPYVPDTKLTEFRDIAYAAPSGGRPQVDTTLDVFTPADGTEPLTTIVWIHGGAWISGEKGNVEPYLRILAAAGYTTIAVNYTIAPEAVYPTAVNQLNGALAYISEHAAEWNGNPDRLVLAGDSAGSQLASQLAVLTTNPDYATLSGMTPGIEADQLVGAILNCGVYDLPAMAELDGIGAWGLQTALWAYAGTKDWSETSTGTLMSTIDFVTADFPPTFITGGNGDALTWLQSVPMSRALEDAGVDVTKLFWAADHEPALPHEYQFHLDLDDAHVALTASLDYLAALDADLDAAPTTTP</sequence>
<dbReference type="Proteomes" id="UP000266915">
    <property type="component" value="Unassembled WGS sequence"/>
</dbReference>
<evidence type="ECO:0000259" key="3">
    <source>
        <dbReference type="Pfam" id="PF20434"/>
    </source>
</evidence>
<organism evidence="4 5">
    <name type="scientific">Plantibacter flavus</name>
    <dbReference type="NCBI Taxonomy" id="150123"/>
    <lineage>
        <taxon>Bacteria</taxon>
        <taxon>Bacillati</taxon>
        <taxon>Actinomycetota</taxon>
        <taxon>Actinomycetes</taxon>
        <taxon>Micrococcales</taxon>
        <taxon>Microbacteriaceae</taxon>
        <taxon>Plantibacter</taxon>
    </lineage>
</organism>
<accession>A0A3N2C6L6</accession>
<keyword evidence="2" id="KW-0472">Membrane</keyword>
<proteinExistence type="predicted"/>
<keyword evidence="2" id="KW-0812">Transmembrane</keyword>
<keyword evidence="1" id="KW-0378">Hydrolase</keyword>
<evidence type="ECO:0000313" key="5">
    <source>
        <dbReference type="Proteomes" id="UP000266915"/>
    </source>
</evidence>
<dbReference type="EMBL" id="RKHL01000001">
    <property type="protein sequence ID" value="ROR83163.1"/>
    <property type="molecule type" value="Genomic_DNA"/>
</dbReference>
<feature type="domain" description="BD-FAE-like" evidence="3">
    <location>
        <begin position="97"/>
        <end position="294"/>
    </location>
</feature>
<dbReference type="Pfam" id="PF20434">
    <property type="entry name" value="BD-FAE"/>
    <property type="match status" value="1"/>
</dbReference>
<dbReference type="PANTHER" id="PTHR48081:SF6">
    <property type="entry name" value="PEPTIDASE S9 PROLYL OLIGOPEPTIDASE CATALYTIC DOMAIN-CONTAINING PROTEIN"/>
    <property type="match status" value="1"/>
</dbReference>
<dbReference type="RefSeq" id="WP_123539758.1">
    <property type="nucleotide sequence ID" value="NZ_FXAP01000006.1"/>
</dbReference>
<dbReference type="SUPFAM" id="SSF53474">
    <property type="entry name" value="alpha/beta-Hydrolases"/>
    <property type="match status" value="1"/>
</dbReference>
<comment type="caution">
    <text evidence="4">The sequence shown here is derived from an EMBL/GenBank/DDBJ whole genome shotgun (WGS) entry which is preliminary data.</text>
</comment>
<dbReference type="GO" id="GO:0016787">
    <property type="term" value="F:hydrolase activity"/>
    <property type="evidence" value="ECO:0007669"/>
    <property type="project" value="UniProtKB-KW"/>
</dbReference>
<reference evidence="4 5" key="1">
    <citation type="submission" date="2018-11" db="EMBL/GenBank/DDBJ databases">
        <title>Sequencing the genomes of 1000 actinobacteria strains.</title>
        <authorList>
            <person name="Klenk H.-P."/>
        </authorList>
    </citation>
    <scope>NUCLEOTIDE SEQUENCE [LARGE SCALE GENOMIC DNA]</scope>
    <source>
        <strain evidence="4 5">DSM 14012</strain>
    </source>
</reference>
<name>A0A3N2C6L6_9MICO</name>
<evidence type="ECO:0000256" key="2">
    <source>
        <dbReference type="SAM" id="Phobius"/>
    </source>
</evidence>
<gene>
    <name evidence="4" type="ORF">EDD42_3269</name>
</gene>
<dbReference type="InterPro" id="IPR050300">
    <property type="entry name" value="GDXG_lipolytic_enzyme"/>
</dbReference>
<keyword evidence="2" id="KW-1133">Transmembrane helix</keyword>
<protein>
    <submittedName>
        <fullName evidence="4">Acetyl esterase/lipase</fullName>
    </submittedName>
</protein>
<evidence type="ECO:0000313" key="4">
    <source>
        <dbReference type="EMBL" id="ROR83163.1"/>
    </source>
</evidence>
<feature type="transmembrane region" description="Helical" evidence="2">
    <location>
        <begin position="22"/>
        <end position="45"/>
    </location>
</feature>
<dbReference type="AlphaFoldDB" id="A0A3N2C6L6"/>
<dbReference type="Gene3D" id="3.40.50.1820">
    <property type="entry name" value="alpha/beta hydrolase"/>
    <property type="match status" value="1"/>
</dbReference>